<gene>
    <name evidence="1" type="ORF">BECKFW1821A_GA0114235_101239</name>
    <name evidence="2" type="ORF">BECKFW1821B_GA0114236_100947</name>
</gene>
<dbReference type="AlphaFoldDB" id="A0A450SFG0"/>
<sequence>MPRSFCSVGLGRLDHNRFLPAIDPFRAVPGSPLGSPSCTRHLSHPTYSCRVQLGDPGKIRAILWSSYMGTSGNPGYGRERPNPGYGREHPPWRSEKVMPFPAAWRMIYRIVSKTRNGRMAGKTEIAVFVARIFIIDPLEFGNLVIMDTKDGQ</sequence>
<reference evidence="2" key="1">
    <citation type="submission" date="2019-02" db="EMBL/GenBank/DDBJ databases">
        <authorList>
            <person name="Gruber-Vodicka R. H."/>
            <person name="Seah K. B. B."/>
        </authorList>
    </citation>
    <scope>NUCLEOTIDE SEQUENCE</scope>
    <source>
        <strain evidence="2">BECK_BZ106</strain>
        <strain evidence="1">BECK_BZ15</strain>
    </source>
</reference>
<proteinExistence type="predicted"/>
<accession>A0A450SFG0</accession>
<dbReference type="EMBL" id="CAADFD010000009">
    <property type="protein sequence ID" value="VFJ51590.1"/>
    <property type="molecule type" value="Genomic_DNA"/>
</dbReference>
<protein>
    <submittedName>
        <fullName evidence="2">Uncharacterized protein</fullName>
    </submittedName>
</protein>
<evidence type="ECO:0000313" key="1">
    <source>
        <dbReference type="EMBL" id="VFJ46180.1"/>
    </source>
</evidence>
<dbReference type="EMBL" id="CAADEW010000012">
    <property type="protein sequence ID" value="VFJ46180.1"/>
    <property type="molecule type" value="Genomic_DNA"/>
</dbReference>
<evidence type="ECO:0000313" key="2">
    <source>
        <dbReference type="EMBL" id="VFJ51590.1"/>
    </source>
</evidence>
<organism evidence="2">
    <name type="scientific">Candidatus Kentrum sp. FW</name>
    <dbReference type="NCBI Taxonomy" id="2126338"/>
    <lineage>
        <taxon>Bacteria</taxon>
        <taxon>Pseudomonadati</taxon>
        <taxon>Pseudomonadota</taxon>
        <taxon>Gammaproteobacteria</taxon>
        <taxon>Candidatus Kentrum</taxon>
    </lineage>
</organism>
<name>A0A450SFG0_9GAMM</name>